<evidence type="ECO:0000313" key="1">
    <source>
        <dbReference type="EMBL" id="KFG71663.1"/>
    </source>
</evidence>
<protein>
    <submittedName>
        <fullName evidence="1">Uncharacterized protein</fullName>
    </submittedName>
</protein>
<dbReference type="HOGENOM" id="CLU_2652973_0_0_11"/>
<comment type="caution">
    <text evidence="1">The sequence shown here is derived from an EMBL/GenBank/DDBJ whole genome shotgun (WGS) entry which is preliminary data.</text>
</comment>
<dbReference type="AlphaFoldDB" id="A0A086MRZ5"/>
<proteinExistence type="predicted"/>
<reference evidence="1 2" key="1">
    <citation type="submission" date="2014-05" db="EMBL/GenBank/DDBJ databases">
        <title>Complete genome sequence of the Streptomyces mutabilis TRM45540.</title>
        <authorList>
            <person name="Luo X."/>
            <person name="Zhang L."/>
        </authorList>
    </citation>
    <scope>NUCLEOTIDE SEQUENCE [LARGE SCALE GENOMIC DNA]</scope>
    <source>
        <strain evidence="1 2">TRM45540</strain>
    </source>
</reference>
<gene>
    <name evidence="1" type="ORF">FM21_33410</name>
</gene>
<sequence>MGESLATQFLSADLETACPSCRYLMWVRYSEVVAQTAVICPCCYAQIWLVDETGSAQNAGDVVQQQISQALKGLFR</sequence>
<name>A0A086MRZ5_9ACTN</name>
<evidence type="ECO:0000313" key="2">
    <source>
        <dbReference type="Proteomes" id="UP000029095"/>
    </source>
</evidence>
<dbReference type="EMBL" id="JNFQ01000006">
    <property type="protein sequence ID" value="KFG71663.1"/>
    <property type="molecule type" value="Genomic_DNA"/>
</dbReference>
<dbReference type="RefSeq" id="WP_043385172.1">
    <property type="nucleotide sequence ID" value="NZ_KN039949.1"/>
</dbReference>
<accession>A0A086MRZ5</accession>
<keyword evidence="2" id="KW-1185">Reference proteome</keyword>
<organism evidence="1 2">
    <name type="scientific">Streptomyces mutabilis</name>
    <dbReference type="NCBI Taxonomy" id="67332"/>
    <lineage>
        <taxon>Bacteria</taxon>
        <taxon>Bacillati</taxon>
        <taxon>Actinomycetota</taxon>
        <taxon>Actinomycetes</taxon>
        <taxon>Kitasatosporales</taxon>
        <taxon>Streptomycetaceae</taxon>
        <taxon>Streptomyces</taxon>
    </lineage>
</organism>
<dbReference type="STRING" id="1915400.FM21_33410"/>
<dbReference type="Proteomes" id="UP000029095">
    <property type="component" value="Unassembled WGS sequence"/>
</dbReference>